<dbReference type="InterPro" id="IPR017930">
    <property type="entry name" value="Myb_dom"/>
</dbReference>
<keyword evidence="4" id="KW-0175">Coiled coil</keyword>
<name>A0A6D2HI53_9BRAS</name>
<dbReference type="FunFam" id="1.10.10.60:FF:000002">
    <property type="entry name" value="Myb family transcription factor"/>
    <property type="match status" value="1"/>
</dbReference>
<dbReference type="Gene3D" id="1.10.10.60">
    <property type="entry name" value="Homeodomain-like"/>
    <property type="match status" value="1"/>
</dbReference>
<dbReference type="GO" id="GO:0003677">
    <property type="term" value="F:DNA binding"/>
    <property type="evidence" value="ECO:0007669"/>
    <property type="project" value="InterPro"/>
</dbReference>
<evidence type="ECO:0000313" key="9">
    <source>
        <dbReference type="EMBL" id="CAA7013980.1"/>
    </source>
</evidence>
<dbReference type="InterPro" id="IPR001005">
    <property type="entry name" value="SANT/Myb"/>
</dbReference>
<dbReference type="EMBL" id="CACVBM020000077">
    <property type="protein sequence ID" value="CAA7013980.1"/>
    <property type="molecule type" value="Genomic_DNA"/>
</dbReference>
<dbReference type="AlphaFoldDB" id="A0A6D2HI53"/>
<feature type="compositionally biased region" description="Polar residues" evidence="7">
    <location>
        <begin position="348"/>
        <end position="359"/>
    </location>
</feature>
<feature type="region of interest" description="Disordered" evidence="7">
    <location>
        <begin position="338"/>
        <end position="378"/>
    </location>
</feature>
<proteinExistence type="inferred from homology"/>
<dbReference type="InterPro" id="IPR025756">
    <property type="entry name" value="Myb_CC_LHEQLE"/>
</dbReference>
<dbReference type="GO" id="GO:0005634">
    <property type="term" value="C:nucleus"/>
    <property type="evidence" value="ECO:0007669"/>
    <property type="project" value="UniProtKB-SubCell"/>
</dbReference>
<dbReference type="Proteomes" id="UP000467841">
    <property type="component" value="Unassembled WGS sequence"/>
</dbReference>
<comment type="subcellular location">
    <subcellularLocation>
        <location evidence="1">Nucleus</location>
    </subcellularLocation>
</comment>
<evidence type="ECO:0000259" key="8">
    <source>
        <dbReference type="PROSITE" id="PS51294"/>
    </source>
</evidence>
<evidence type="ECO:0000256" key="2">
    <source>
        <dbReference type="ARBA" id="ARBA00006783"/>
    </source>
</evidence>
<feature type="compositionally biased region" description="Basic and acidic residues" evidence="7">
    <location>
        <begin position="360"/>
        <end position="378"/>
    </location>
</feature>
<reference evidence="9" key="1">
    <citation type="submission" date="2020-01" db="EMBL/GenBank/DDBJ databases">
        <authorList>
            <person name="Mishra B."/>
        </authorList>
    </citation>
    <scope>NUCLEOTIDE SEQUENCE [LARGE SCALE GENOMIC DNA]</scope>
</reference>
<dbReference type="GO" id="GO:0003700">
    <property type="term" value="F:DNA-binding transcription factor activity"/>
    <property type="evidence" value="ECO:0007669"/>
    <property type="project" value="InterPro"/>
</dbReference>
<dbReference type="InterPro" id="IPR046955">
    <property type="entry name" value="PHR1-like"/>
</dbReference>
<dbReference type="Pfam" id="PF00249">
    <property type="entry name" value="Myb_DNA-binding"/>
    <property type="match status" value="1"/>
</dbReference>
<evidence type="ECO:0000256" key="3">
    <source>
        <dbReference type="ARBA" id="ARBA00023015"/>
    </source>
</evidence>
<organism evidence="9 10">
    <name type="scientific">Microthlaspi erraticum</name>
    <dbReference type="NCBI Taxonomy" id="1685480"/>
    <lineage>
        <taxon>Eukaryota</taxon>
        <taxon>Viridiplantae</taxon>
        <taxon>Streptophyta</taxon>
        <taxon>Embryophyta</taxon>
        <taxon>Tracheophyta</taxon>
        <taxon>Spermatophyta</taxon>
        <taxon>Magnoliopsida</taxon>
        <taxon>eudicotyledons</taxon>
        <taxon>Gunneridae</taxon>
        <taxon>Pentapetalae</taxon>
        <taxon>rosids</taxon>
        <taxon>malvids</taxon>
        <taxon>Brassicales</taxon>
        <taxon>Brassicaceae</taxon>
        <taxon>Coluteocarpeae</taxon>
        <taxon>Microthlaspi</taxon>
    </lineage>
</organism>
<evidence type="ECO:0000256" key="4">
    <source>
        <dbReference type="ARBA" id="ARBA00023054"/>
    </source>
</evidence>
<evidence type="ECO:0000256" key="7">
    <source>
        <dbReference type="SAM" id="MobiDB-lite"/>
    </source>
</evidence>
<protein>
    <recommendedName>
        <fullName evidence="8">HTH myb-type domain-containing protein</fullName>
    </recommendedName>
</protein>
<evidence type="ECO:0000256" key="6">
    <source>
        <dbReference type="ARBA" id="ARBA00023242"/>
    </source>
</evidence>
<accession>A0A6D2HI53</accession>
<keyword evidence="6" id="KW-0539">Nucleus</keyword>
<evidence type="ECO:0000256" key="1">
    <source>
        <dbReference type="ARBA" id="ARBA00004123"/>
    </source>
</evidence>
<evidence type="ECO:0000256" key="5">
    <source>
        <dbReference type="ARBA" id="ARBA00023163"/>
    </source>
</evidence>
<dbReference type="InterPro" id="IPR009057">
    <property type="entry name" value="Homeodomain-like_sf"/>
</dbReference>
<dbReference type="Pfam" id="PF14379">
    <property type="entry name" value="Myb_CC_LHEQLE"/>
    <property type="match status" value="1"/>
</dbReference>
<keyword evidence="3" id="KW-0805">Transcription regulation</keyword>
<sequence length="378" mass="41894">MSTRPLRSIPMELSNFAHTCSIPSPLPSVAANVSEHNQLMGRPYHLPAGGAVGHSYSNDLHNEKHIGSSDTPFTSEILDWDPASILDPFDFPLDLSIQSNQVENGGIIAASDGIHKQSDLPEFDDELISDENPLMSTYWNDLLLDTSSTSASSQVKKPTMESHIQQPPQVVLQQPSPCVESRPLVRTVSSNSNNNSCNSNNAAAKGRMRWTPELHEAFVEAVNQLGGNDKATPKGVLKLMKVQGLTIYHVKSHLQKYRTATYIPEPSQGSPETKLTPIEHTAPLDTKRGIDITETLRIQMELQKKLHEQLEIQRNLQLRIEEQGKAIIKMFEKQNMGFGKLEQEDETSAQTSETGSVESDSPRSKRPRNDQGRKGFLG</sequence>
<comment type="caution">
    <text evidence="9">The sequence shown here is derived from an EMBL/GenBank/DDBJ whole genome shotgun (WGS) entry which is preliminary data.</text>
</comment>
<dbReference type="SUPFAM" id="SSF46689">
    <property type="entry name" value="Homeodomain-like"/>
    <property type="match status" value="1"/>
</dbReference>
<comment type="similarity">
    <text evidence="2">Belongs to the MYB-CC family.</text>
</comment>
<dbReference type="InterPro" id="IPR006447">
    <property type="entry name" value="Myb_dom_plants"/>
</dbReference>
<dbReference type="NCBIfam" id="TIGR01557">
    <property type="entry name" value="myb_SHAQKYF"/>
    <property type="match status" value="1"/>
</dbReference>
<dbReference type="PANTHER" id="PTHR31499:SF80">
    <property type="entry name" value="HTH MYB-TYPE DOMAIN-CONTAINING PROTEIN"/>
    <property type="match status" value="1"/>
</dbReference>
<keyword evidence="5" id="KW-0804">Transcription</keyword>
<dbReference type="PROSITE" id="PS51294">
    <property type="entry name" value="HTH_MYB"/>
    <property type="match status" value="1"/>
</dbReference>
<keyword evidence="10" id="KW-1185">Reference proteome</keyword>
<feature type="domain" description="HTH myb-type" evidence="8">
    <location>
        <begin position="209"/>
        <end position="262"/>
    </location>
</feature>
<gene>
    <name evidence="9" type="ORF">MERR_LOCUS1214</name>
</gene>
<evidence type="ECO:0000313" key="10">
    <source>
        <dbReference type="Proteomes" id="UP000467841"/>
    </source>
</evidence>
<dbReference type="OrthoDB" id="551907at2759"/>
<dbReference type="PANTHER" id="PTHR31499">
    <property type="entry name" value="MYB FAMILY TRANSCRIPTION FACTOR PHL11"/>
    <property type="match status" value="1"/>
</dbReference>